<dbReference type="InterPro" id="IPR043738">
    <property type="entry name" value="DUF5683"/>
</dbReference>
<dbReference type="Proteomes" id="UP000297693">
    <property type="component" value="Unassembled WGS sequence"/>
</dbReference>
<proteinExistence type="predicted"/>
<feature type="signal peptide" evidence="1">
    <location>
        <begin position="1"/>
        <end position="21"/>
    </location>
</feature>
<dbReference type="NCBIfam" id="NF047756">
    <property type="entry name" value="LIC11435_fam"/>
    <property type="match status" value="1"/>
</dbReference>
<accession>A0A4R9KFJ7</accession>
<keyword evidence="4" id="KW-1185">Reference proteome</keyword>
<dbReference type="InterPro" id="IPR013783">
    <property type="entry name" value="Ig-like_fold"/>
</dbReference>
<evidence type="ECO:0000259" key="2">
    <source>
        <dbReference type="Pfam" id="PF18935"/>
    </source>
</evidence>
<dbReference type="OrthoDB" id="363356at2"/>
<organism evidence="3 4">
    <name type="scientific">Leptospira ognonensis</name>
    <dbReference type="NCBI Taxonomy" id="2484945"/>
    <lineage>
        <taxon>Bacteria</taxon>
        <taxon>Pseudomonadati</taxon>
        <taxon>Spirochaetota</taxon>
        <taxon>Spirochaetia</taxon>
        <taxon>Leptospirales</taxon>
        <taxon>Leptospiraceae</taxon>
        <taxon>Leptospira</taxon>
    </lineage>
</organism>
<gene>
    <name evidence="3" type="ORF">EHQ58_00045</name>
</gene>
<protein>
    <recommendedName>
        <fullName evidence="2">DUF5683 domain-containing protein</fullName>
    </recommendedName>
</protein>
<dbReference type="Gene3D" id="2.60.40.10">
    <property type="entry name" value="Immunoglobulins"/>
    <property type="match status" value="1"/>
</dbReference>
<sequence>MWNKKYYFFFLLLVTAFGLVAQSTETEETAVYQLKWADVPGATGYLLEIRNANGSVVLSEKLSTNFYNASNLVAGVYEHRVGVINKLGKVGSFSEWVSFEVVISRVPALTKESVFSVSKEEKTKTFILEGKDFIDPMKVYILLDGKKIPAKSVVIESSTKAKAIFDIDPDFDTGVYDLVLENPRKKALNVNKRVVLSDSKEKAERFANRQERILKKEVDEDYYASPYWSTIWRSALVPGWGQTYIDGQSWKLYVYPVITLGIAGAYASSYNKFLSARSAYGDAVLLGFLLSENVDTQLFWLLNRNTAQTNFNQAKQELNTVQTGAGVFGLFIVYNLVDAYFSARRNVAFPSAPTGFPVGQENIRVSAKMEKTSGMGSLNDSQFHLDSRYQFEFSMQY</sequence>
<evidence type="ECO:0000313" key="4">
    <source>
        <dbReference type="Proteomes" id="UP000297693"/>
    </source>
</evidence>
<comment type="caution">
    <text evidence="3">The sequence shown here is derived from an EMBL/GenBank/DDBJ whole genome shotgun (WGS) entry which is preliminary data.</text>
</comment>
<evidence type="ECO:0000313" key="3">
    <source>
        <dbReference type="EMBL" id="TGL63982.1"/>
    </source>
</evidence>
<feature type="domain" description="DUF5683" evidence="2">
    <location>
        <begin position="230"/>
        <end position="342"/>
    </location>
</feature>
<dbReference type="AlphaFoldDB" id="A0A4R9KFJ7"/>
<reference evidence="3" key="1">
    <citation type="journal article" date="2019" name="PLoS Negl. Trop. Dis.">
        <title>Revisiting the worldwide diversity of Leptospira species in the environment.</title>
        <authorList>
            <person name="Vincent A.T."/>
            <person name="Schiettekatte O."/>
            <person name="Bourhy P."/>
            <person name="Veyrier F.J."/>
            <person name="Picardeau M."/>
        </authorList>
    </citation>
    <scope>NUCLEOTIDE SEQUENCE [LARGE SCALE GENOMIC DNA]</scope>
    <source>
        <strain evidence="3">201702476</strain>
    </source>
</reference>
<dbReference type="EMBL" id="RQGD01000001">
    <property type="protein sequence ID" value="TGL63982.1"/>
    <property type="molecule type" value="Genomic_DNA"/>
</dbReference>
<dbReference type="RefSeq" id="WP_135621294.1">
    <property type="nucleotide sequence ID" value="NZ_RQGD01000001.1"/>
</dbReference>
<dbReference type="InterPro" id="IPR058177">
    <property type="entry name" value="LIC11435-like"/>
</dbReference>
<dbReference type="Pfam" id="PF18935">
    <property type="entry name" value="DUF5683"/>
    <property type="match status" value="1"/>
</dbReference>
<name>A0A4R9KFJ7_9LEPT</name>
<keyword evidence="1" id="KW-0732">Signal</keyword>
<feature type="chain" id="PRO_5021030992" description="DUF5683 domain-containing protein" evidence="1">
    <location>
        <begin position="22"/>
        <end position="397"/>
    </location>
</feature>
<evidence type="ECO:0000256" key="1">
    <source>
        <dbReference type="SAM" id="SignalP"/>
    </source>
</evidence>